<organism evidence="1">
    <name type="scientific">viral metagenome</name>
    <dbReference type="NCBI Taxonomy" id="1070528"/>
    <lineage>
        <taxon>unclassified sequences</taxon>
        <taxon>metagenomes</taxon>
        <taxon>organismal metagenomes</taxon>
    </lineage>
</organism>
<reference evidence="1" key="1">
    <citation type="journal article" date="2020" name="Nature">
        <title>Giant virus diversity and host interactions through global metagenomics.</title>
        <authorList>
            <person name="Schulz F."/>
            <person name="Roux S."/>
            <person name="Paez-Espino D."/>
            <person name="Jungbluth S."/>
            <person name="Walsh D.A."/>
            <person name="Denef V.J."/>
            <person name="McMahon K.D."/>
            <person name="Konstantinidis K.T."/>
            <person name="Eloe-Fadrosh E.A."/>
            <person name="Kyrpides N.C."/>
            <person name="Woyke T."/>
        </authorList>
    </citation>
    <scope>NUCLEOTIDE SEQUENCE</scope>
    <source>
        <strain evidence="1">GVMAG-M-3300023184-77</strain>
    </source>
</reference>
<name>A0A6C0IIM0_9ZZZZ</name>
<sequence>MNNQYKFIEWQNLYIESRKYGPIKIKTGITYFMNDGLIPFLKNYGYIFELNNMMVGNILSTTMYRLLYNKLYTFPTRENVYFNDEHFQHFEQVISDDEWSNLYKFWNSILDNLLDEIKYIEIKCICWMYIDMIKSNTVIQYLESYEDSDIEQDKKNNIDPYLLEQKNNYTVNPKFIYDK</sequence>
<protein>
    <submittedName>
        <fullName evidence="1">Uncharacterized protein</fullName>
    </submittedName>
</protein>
<dbReference type="EMBL" id="MN740165">
    <property type="protein sequence ID" value="QHT91383.1"/>
    <property type="molecule type" value="Genomic_DNA"/>
</dbReference>
<evidence type="ECO:0000313" key="1">
    <source>
        <dbReference type="EMBL" id="QHT91383.1"/>
    </source>
</evidence>
<proteinExistence type="predicted"/>
<dbReference type="AlphaFoldDB" id="A0A6C0IIM0"/>
<accession>A0A6C0IIM0</accession>